<dbReference type="Pfam" id="PF12804">
    <property type="entry name" value="NTP_transf_3"/>
    <property type="match status" value="1"/>
</dbReference>
<dbReference type="GO" id="GO:0005525">
    <property type="term" value="F:GTP binding"/>
    <property type="evidence" value="ECO:0007669"/>
    <property type="project" value="UniProtKB-UniRule"/>
</dbReference>
<dbReference type="Proteomes" id="UP000194420">
    <property type="component" value="Unassembled WGS sequence"/>
</dbReference>
<comment type="subunit">
    <text evidence="8">Monomer.</text>
</comment>
<evidence type="ECO:0000256" key="4">
    <source>
        <dbReference type="ARBA" id="ARBA00022741"/>
    </source>
</evidence>
<evidence type="ECO:0000259" key="9">
    <source>
        <dbReference type="Pfam" id="PF12804"/>
    </source>
</evidence>
<comment type="cofactor">
    <cofactor evidence="8">
        <name>Mg(2+)</name>
        <dbReference type="ChEBI" id="CHEBI:18420"/>
    </cofactor>
</comment>
<feature type="domain" description="MobA-like NTP transferase" evidence="9">
    <location>
        <begin position="5"/>
        <end position="143"/>
    </location>
</feature>
<evidence type="ECO:0000256" key="7">
    <source>
        <dbReference type="ARBA" id="ARBA00023150"/>
    </source>
</evidence>
<proteinExistence type="inferred from homology"/>
<dbReference type="CDD" id="cd02503">
    <property type="entry name" value="MobA"/>
    <property type="match status" value="1"/>
</dbReference>
<keyword evidence="2 8" id="KW-0808">Transferase</keyword>
<evidence type="ECO:0000256" key="5">
    <source>
        <dbReference type="ARBA" id="ARBA00022842"/>
    </source>
</evidence>
<evidence type="ECO:0000313" key="10">
    <source>
        <dbReference type="EMBL" id="SMQ69160.1"/>
    </source>
</evidence>
<protein>
    <recommendedName>
        <fullName evidence="8">Molybdenum cofactor guanylyltransferase</fullName>
        <shortName evidence="8">MoCo guanylyltransferase</shortName>
        <ecNumber evidence="8">2.7.7.77</ecNumber>
    </recommendedName>
    <alternativeName>
        <fullName evidence="8">GTP:molybdopterin guanylyltransferase</fullName>
    </alternativeName>
    <alternativeName>
        <fullName evidence="8">Mo-MPT guanylyltransferase</fullName>
    </alternativeName>
    <alternativeName>
        <fullName evidence="8">Molybdopterin guanylyltransferase</fullName>
    </alternativeName>
    <alternativeName>
        <fullName evidence="8">Molybdopterin-guanine dinucleotide synthase</fullName>
        <shortName evidence="8">MGD synthase</shortName>
    </alternativeName>
</protein>
<comment type="domain">
    <text evidence="8">The N-terminal domain determines nucleotide recognition and specific binding, while the C-terminal domain determines the specific binding to the target protein.</text>
</comment>
<comment type="similarity">
    <text evidence="8">Belongs to the MobA family.</text>
</comment>
<evidence type="ECO:0000256" key="1">
    <source>
        <dbReference type="ARBA" id="ARBA00022490"/>
    </source>
</evidence>
<accession>A0A1Y6F731</accession>
<evidence type="ECO:0000256" key="2">
    <source>
        <dbReference type="ARBA" id="ARBA00022679"/>
    </source>
</evidence>
<feature type="binding site" evidence="8">
    <location>
        <position position="93"/>
    </location>
    <ligand>
        <name>Mg(2+)</name>
        <dbReference type="ChEBI" id="CHEBI:18420"/>
    </ligand>
</feature>
<dbReference type="InterPro" id="IPR013482">
    <property type="entry name" value="Molybde_CF_guanTrfase"/>
</dbReference>
<dbReference type="GO" id="GO:0061603">
    <property type="term" value="F:molybdenum cofactor guanylyltransferase activity"/>
    <property type="evidence" value="ECO:0007669"/>
    <property type="project" value="UniProtKB-EC"/>
</dbReference>
<comment type="subcellular location">
    <subcellularLocation>
        <location evidence="8">Cytoplasm</location>
    </subcellularLocation>
</comment>
<organism evidence="10 11">
    <name type="scientific">Altererythrobacter xiamenensis</name>
    <dbReference type="NCBI Taxonomy" id="1316679"/>
    <lineage>
        <taxon>Bacteria</taxon>
        <taxon>Pseudomonadati</taxon>
        <taxon>Pseudomonadota</taxon>
        <taxon>Alphaproteobacteria</taxon>
        <taxon>Sphingomonadales</taxon>
        <taxon>Erythrobacteraceae</taxon>
        <taxon>Altererythrobacter</taxon>
    </lineage>
</organism>
<keyword evidence="6 8" id="KW-0342">GTP-binding</keyword>
<feature type="binding site" evidence="8">
    <location>
        <position position="93"/>
    </location>
    <ligand>
        <name>GTP</name>
        <dbReference type="ChEBI" id="CHEBI:37565"/>
    </ligand>
</feature>
<keyword evidence="5 8" id="KW-0460">Magnesium</keyword>
<evidence type="ECO:0000256" key="8">
    <source>
        <dbReference type="HAMAP-Rule" id="MF_00316"/>
    </source>
</evidence>
<dbReference type="HAMAP" id="MF_00316">
    <property type="entry name" value="MobA"/>
    <property type="match status" value="1"/>
</dbReference>
<keyword evidence="11" id="KW-1185">Reference proteome</keyword>
<sequence>MKLLGAILAGGQARRFGSDKAHARYEGFRLIDRVAEALSAQCDAVIVCGREEPGYTCVPDRPAPDLGPLGGLNAALHYAEEQGFDAVLSAGCDIPNLPPDLAEILAAETLSLHRSAIVQSQPVVGLWPVAIGKELEAFLADDGRALYGFAEEAGARMVRFDPPLMNINRPEDLA</sequence>
<dbReference type="SUPFAM" id="SSF53448">
    <property type="entry name" value="Nucleotide-diphospho-sugar transferases"/>
    <property type="match status" value="1"/>
</dbReference>
<dbReference type="Gene3D" id="3.90.550.10">
    <property type="entry name" value="Spore Coat Polysaccharide Biosynthesis Protein SpsA, Chain A"/>
    <property type="match status" value="1"/>
</dbReference>
<comment type="caution">
    <text evidence="8">Lacks conserved residue(s) required for the propagation of feature annotation.</text>
</comment>
<dbReference type="PANTHER" id="PTHR19136:SF81">
    <property type="entry name" value="MOLYBDENUM COFACTOR GUANYLYLTRANSFERASE"/>
    <property type="match status" value="1"/>
</dbReference>
<dbReference type="AlphaFoldDB" id="A0A1Y6F731"/>
<dbReference type="PANTHER" id="PTHR19136">
    <property type="entry name" value="MOLYBDENUM COFACTOR GUANYLYLTRANSFERASE"/>
    <property type="match status" value="1"/>
</dbReference>
<dbReference type="InterPro" id="IPR025877">
    <property type="entry name" value="MobA-like_NTP_Trfase"/>
</dbReference>
<evidence type="ECO:0000313" key="11">
    <source>
        <dbReference type="Proteomes" id="UP000194420"/>
    </source>
</evidence>
<keyword evidence="7 8" id="KW-0501">Molybdenum cofactor biosynthesis</keyword>
<name>A0A1Y6F731_9SPHN</name>
<evidence type="ECO:0000256" key="6">
    <source>
        <dbReference type="ARBA" id="ARBA00023134"/>
    </source>
</evidence>
<keyword evidence="1 8" id="KW-0963">Cytoplasm</keyword>
<evidence type="ECO:0000256" key="3">
    <source>
        <dbReference type="ARBA" id="ARBA00022723"/>
    </source>
</evidence>
<gene>
    <name evidence="8" type="primary">mobA</name>
    <name evidence="10" type="ORF">SAMN06297468_1390</name>
</gene>
<keyword evidence="3 8" id="KW-0479">Metal-binding</keyword>
<feature type="binding site" evidence="8">
    <location>
        <position position="20"/>
    </location>
    <ligand>
        <name>GTP</name>
        <dbReference type="ChEBI" id="CHEBI:37565"/>
    </ligand>
</feature>
<reference evidence="11" key="1">
    <citation type="submission" date="2017-04" db="EMBL/GenBank/DDBJ databases">
        <authorList>
            <person name="Varghese N."/>
            <person name="Submissions S."/>
        </authorList>
    </citation>
    <scope>NUCLEOTIDE SEQUENCE [LARGE SCALE GENOMIC DNA]</scope>
</reference>
<feature type="binding site" evidence="8">
    <location>
        <position position="65"/>
    </location>
    <ligand>
        <name>GTP</name>
        <dbReference type="ChEBI" id="CHEBI:37565"/>
    </ligand>
</feature>
<dbReference type="OrthoDB" id="9788394at2"/>
<dbReference type="GO" id="GO:0005737">
    <property type="term" value="C:cytoplasm"/>
    <property type="evidence" value="ECO:0007669"/>
    <property type="project" value="UniProtKB-SubCell"/>
</dbReference>
<dbReference type="GO" id="GO:0046872">
    <property type="term" value="F:metal ion binding"/>
    <property type="evidence" value="ECO:0007669"/>
    <property type="project" value="UniProtKB-KW"/>
</dbReference>
<comment type="catalytic activity">
    <reaction evidence="8">
        <text>Mo-molybdopterin + GTP + H(+) = Mo-molybdopterin guanine dinucleotide + diphosphate</text>
        <dbReference type="Rhea" id="RHEA:34243"/>
        <dbReference type="ChEBI" id="CHEBI:15378"/>
        <dbReference type="ChEBI" id="CHEBI:33019"/>
        <dbReference type="ChEBI" id="CHEBI:37565"/>
        <dbReference type="ChEBI" id="CHEBI:71302"/>
        <dbReference type="ChEBI" id="CHEBI:71310"/>
        <dbReference type="EC" id="2.7.7.77"/>
    </reaction>
</comment>
<dbReference type="GO" id="GO:1902758">
    <property type="term" value="P:bis(molybdopterin guanine dinucleotide)molybdenum biosynthetic process"/>
    <property type="evidence" value="ECO:0007669"/>
    <property type="project" value="TreeGrafter"/>
</dbReference>
<keyword evidence="4 8" id="KW-0547">Nucleotide-binding</keyword>
<dbReference type="EC" id="2.7.7.77" evidence="8"/>
<feature type="binding site" evidence="8">
    <location>
        <begin position="8"/>
        <end position="10"/>
    </location>
    <ligand>
        <name>GTP</name>
        <dbReference type="ChEBI" id="CHEBI:37565"/>
    </ligand>
</feature>
<dbReference type="InterPro" id="IPR029044">
    <property type="entry name" value="Nucleotide-diphossugar_trans"/>
</dbReference>
<comment type="function">
    <text evidence="8">Transfers a GMP moiety from GTP to Mo-molybdopterin (Mo-MPT) cofactor (Moco or molybdenum cofactor) to form Mo-molybdopterin guanine dinucleotide (Mo-MGD) cofactor.</text>
</comment>
<dbReference type="EMBL" id="FXWG01000002">
    <property type="protein sequence ID" value="SMQ69160.1"/>
    <property type="molecule type" value="Genomic_DNA"/>
</dbReference>
<keyword evidence="10" id="KW-0548">Nucleotidyltransferase</keyword>
<dbReference type="RefSeq" id="WP_086437313.1">
    <property type="nucleotide sequence ID" value="NZ_FXWG01000002.1"/>
</dbReference>